<dbReference type="GO" id="GO:0004812">
    <property type="term" value="F:aminoacyl-tRNA ligase activity"/>
    <property type="evidence" value="ECO:0007669"/>
    <property type="project" value="InterPro"/>
</dbReference>
<dbReference type="AlphaFoldDB" id="Q4RJW2"/>
<dbReference type="InterPro" id="IPR007639">
    <property type="entry name" value="Gln-tRNA-synth_Ib_RNA-bd_N"/>
</dbReference>
<sequence length="140" mass="14967">MADCLTLFVSIGLSHQKAKETLKNEALSASLKEAIVQAERVSGASELPKATGTLLYTMASRLKDSRRLAFLTDSIALGKLCTEQQLTGKLTCHNLSGPSNEGTGAESFWIWGCRTPKRLKCCGDSYPKAQGAAFKGAISL</sequence>
<dbReference type="KEGG" id="tng:GSTEN00033252G001"/>
<gene>
    <name evidence="2" type="ORF">GSTENG00033252001</name>
</gene>
<dbReference type="EMBL" id="CAAE01015033">
    <property type="protein sequence ID" value="CAG11320.1"/>
    <property type="molecule type" value="Genomic_DNA"/>
</dbReference>
<comment type="caution">
    <text evidence="2">The sequence shown here is derived from an EMBL/GenBank/DDBJ whole genome shotgun (WGS) entry which is preliminary data.</text>
</comment>
<dbReference type="OrthoDB" id="10250478at2759"/>
<feature type="domain" description="Glutaminyl-tRNA synthetase class Ib non-specific RNA-binding" evidence="1">
    <location>
        <begin position="3"/>
        <end position="87"/>
    </location>
</feature>
<proteinExistence type="predicted"/>
<dbReference type="GO" id="GO:0005524">
    <property type="term" value="F:ATP binding"/>
    <property type="evidence" value="ECO:0007669"/>
    <property type="project" value="InterPro"/>
</dbReference>
<dbReference type="GO" id="GO:0006418">
    <property type="term" value="P:tRNA aminoacylation for protein translation"/>
    <property type="evidence" value="ECO:0007669"/>
    <property type="project" value="InterPro"/>
</dbReference>
<reference evidence="2" key="2">
    <citation type="submission" date="2004-02" db="EMBL/GenBank/DDBJ databases">
        <authorList>
            <consortium name="Genoscope"/>
            <consortium name="Whitehead Institute Centre for Genome Research"/>
        </authorList>
    </citation>
    <scope>NUCLEOTIDE SEQUENCE</scope>
</reference>
<dbReference type="Gene3D" id="1.10.8.1290">
    <property type="entry name" value="Glutaminyl-tRNA synthetase, non-specific RNA binding region part 1, domain 1"/>
    <property type="match status" value="1"/>
</dbReference>
<dbReference type="Pfam" id="PF04558">
    <property type="entry name" value="tRNA_synt_1c_R1"/>
    <property type="match status" value="1"/>
</dbReference>
<evidence type="ECO:0000313" key="2">
    <source>
        <dbReference type="EMBL" id="CAG11320.1"/>
    </source>
</evidence>
<organism evidence="2">
    <name type="scientific">Tetraodon nigroviridis</name>
    <name type="common">Spotted green pufferfish</name>
    <name type="synonym">Chelonodon nigroviridis</name>
    <dbReference type="NCBI Taxonomy" id="99883"/>
    <lineage>
        <taxon>Eukaryota</taxon>
        <taxon>Metazoa</taxon>
        <taxon>Chordata</taxon>
        <taxon>Craniata</taxon>
        <taxon>Vertebrata</taxon>
        <taxon>Euteleostomi</taxon>
        <taxon>Actinopterygii</taxon>
        <taxon>Neopterygii</taxon>
        <taxon>Teleostei</taxon>
        <taxon>Neoteleostei</taxon>
        <taxon>Acanthomorphata</taxon>
        <taxon>Eupercaria</taxon>
        <taxon>Tetraodontiformes</taxon>
        <taxon>Tetradontoidea</taxon>
        <taxon>Tetraodontidae</taxon>
        <taxon>Tetraodon</taxon>
    </lineage>
</organism>
<accession>Q4RJW2</accession>
<name>Q4RJW2_TETNG</name>
<dbReference type="InterPro" id="IPR042558">
    <property type="entry name" value="Gln-tRNA-synth_Ib_RNA-bd_N_1"/>
</dbReference>
<protein>
    <submittedName>
        <fullName evidence="2">(spotted green pufferfish) hypothetical protein</fullName>
    </submittedName>
</protein>
<reference evidence="2" key="1">
    <citation type="journal article" date="2004" name="Nature">
        <title>Genome duplication in the teleost fish Tetraodon nigroviridis reveals the early vertebrate proto-karyotype.</title>
        <authorList>
            <person name="Jaillon O."/>
            <person name="Aury J.-M."/>
            <person name="Brunet F."/>
            <person name="Petit J.-L."/>
            <person name="Stange-Thomann N."/>
            <person name="Mauceli E."/>
            <person name="Bouneau L."/>
            <person name="Fischer C."/>
            <person name="Ozouf-Costaz C."/>
            <person name="Bernot A."/>
            <person name="Nicaud S."/>
            <person name="Jaffe D."/>
            <person name="Fisher S."/>
            <person name="Lutfalla G."/>
            <person name="Dossat C."/>
            <person name="Segurens B."/>
            <person name="Dasilva C."/>
            <person name="Salanoubat M."/>
            <person name="Levy M."/>
            <person name="Boudet N."/>
            <person name="Castellano S."/>
            <person name="Anthouard V."/>
            <person name="Jubin C."/>
            <person name="Castelli V."/>
            <person name="Katinka M."/>
            <person name="Vacherie B."/>
            <person name="Biemont C."/>
            <person name="Skalli Z."/>
            <person name="Cattolico L."/>
            <person name="Poulain J."/>
            <person name="De Berardinis V."/>
            <person name="Cruaud C."/>
            <person name="Duprat S."/>
            <person name="Brottier P."/>
            <person name="Coutanceau J.-P."/>
            <person name="Gouzy J."/>
            <person name="Parra G."/>
            <person name="Lardier G."/>
            <person name="Chapple C."/>
            <person name="McKernan K.J."/>
            <person name="McEwan P."/>
            <person name="Bosak S."/>
            <person name="Kellis M."/>
            <person name="Volff J.-N."/>
            <person name="Guigo R."/>
            <person name="Zody M.C."/>
            <person name="Mesirov J."/>
            <person name="Lindblad-Toh K."/>
            <person name="Birren B."/>
            <person name="Nusbaum C."/>
            <person name="Kahn D."/>
            <person name="Robinson-Rechavi M."/>
            <person name="Laudet V."/>
            <person name="Schachter V."/>
            <person name="Quetier F."/>
            <person name="Saurin W."/>
            <person name="Scarpelli C."/>
            <person name="Wincker P."/>
            <person name="Lander E.S."/>
            <person name="Weissenbach J."/>
            <person name="Roest Crollius H."/>
        </authorList>
    </citation>
    <scope>NUCLEOTIDE SEQUENCE [LARGE SCALE GENOMIC DNA]</scope>
</reference>
<dbReference type="GO" id="GO:0005737">
    <property type="term" value="C:cytoplasm"/>
    <property type="evidence" value="ECO:0007669"/>
    <property type="project" value="InterPro"/>
</dbReference>
<evidence type="ECO:0000259" key="1">
    <source>
        <dbReference type="Pfam" id="PF04558"/>
    </source>
</evidence>